<evidence type="ECO:0000313" key="2">
    <source>
        <dbReference type="EMBL" id="XDQ24046.1"/>
    </source>
</evidence>
<dbReference type="GO" id="GO:0006355">
    <property type="term" value="P:regulation of DNA-templated transcription"/>
    <property type="evidence" value="ECO:0007669"/>
    <property type="project" value="InterPro"/>
</dbReference>
<dbReference type="InterPro" id="IPR051797">
    <property type="entry name" value="TrmB-like"/>
</dbReference>
<dbReference type="Pfam" id="PF00196">
    <property type="entry name" value="GerE"/>
    <property type="match status" value="1"/>
</dbReference>
<proteinExistence type="predicted"/>
<dbReference type="PANTHER" id="PTHR34293:SF1">
    <property type="entry name" value="HTH-TYPE TRANSCRIPTIONAL REGULATOR TRMBL2"/>
    <property type="match status" value="1"/>
</dbReference>
<accession>A0AB39P0L3</accession>
<dbReference type="RefSeq" id="WP_369230339.1">
    <property type="nucleotide sequence ID" value="NZ_CP163435.1"/>
</dbReference>
<dbReference type="SUPFAM" id="SSF46894">
    <property type="entry name" value="C-terminal effector domain of the bipartite response regulators"/>
    <property type="match status" value="1"/>
</dbReference>
<dbReference type="InterPro" id="IPR000792">
    <property type="entry name" value="Tscrpt_reg_LuxR_C"/>
</dbReference>
<feature type="domain" description="HTH luxR-type" evidence="1">
    <location>
        <begin position="247"/>
        <end position="291"/>
    </location>
</feature>
<reference evidence="2" key="1">
    <citation type="submission" date="2024-07" db="EMBL/GenBank/DDBJ databases">
        <authorList>
            <person name="Yu S.T."/>
        </authorList>
    </citation>
    <scope>NUCLEOTIDE SEQUENCE</scope>
    <source>
        <strain evidence="2">R21</strain>
    </source>
</reference>
<dbReference type="AlphaFoldDB" id="A0AB39P0L3"/>
<dbReference type="EMBL" id="CP163435">
    <property type="protein sequence ID" value="XDQ24046.1"/>
    <property type="molecule type" value="Genomic_DNA"/>
</dbReference>
<dbReference type="GO" id="GO:0003677">
    <property type="term" value="F:DNA binding"/>
    <property type="evidence" value="ECO:0007669"/>
    <property type="project" value="InterPro"/>
</dbReference>
<gene>
    <name evidence="2" type="ORF">AB5J56_04730</name>
</gene>
<evidence type="ECO:0000259" key="1">
    <source>
        <dbReference type="Pfam" id="PF00196"/>
    </source>
</evidence>
<protein>
    <submittedName>
        <fullName evidence="2">LuxR C-terminal-related transcriptional regulator</fullName>
    </submittedName>
</protein>
<dbReference type="InterPro" id="IPR036388">
    <property type="entry name" value="WH-like_DNA-bd_sf"/>
</dbReference>
<sequence>MAYRTALREGRVRRDAIPRCLYDLHLVVDDEDAPGFCVPVPPEGARFAVVGPIEDQMAEQRRKLRAVQARLASFESVYSQEQDAAQPLTVRLTGKAAINAALEVAVGGCRKELLTAQPGGGRSESALHDALGRDLRALGRGVRQRTIYQHTVYTHRPTMAYIEQVTAAGAEVRTLAEILERVIVCDREVAFIPLSEDASAGALQIRDPAVVRFVVRFFDQVWERSVPVRAEDPAQRSPVVTTDLRQSILRAVVAGETDSAIARRLGMSRRSVAEHIRKVSDHLGSGSRAQLGYLLATSGLLDRDE</sequence>
<name>A0AB39P0L3_9ACTN</name>
<dbReference type="InterPro" id="IPR016032">
    <property type="entry name" value="Sig_transdc_resp-reg_C-effctor"/>
</dbReference>
<dbReference type="PANTHER" id="PTHR34293">
    <property type="entry name" value="HTH-TYPE TRANSCRIPTIONAL REGULATOR TRMBL2"/>
    <property type="match status" value="1"/>
</dbReference>
<organism evidence="2">
    <name type="scientific">Streptomyces sp. R21</name>
    <dbReference type="NCBI Taxonomy" id="3238627"/>
    <lineage>
        <taxon>Bacteria</taxon>
        <taxon>Bacillati</taxon>
        <taxon>Actinomycetota</taxon>
        <taxon>Actinomycetes</taxon>
        <taxon>Kitasatosporales</taxon>
        <taxon>Streptomycetaceae</taxon>
        <taxon>Streptomyces</taxon>
    </lineage>
</organism>
<dbReference type="Gene3D" id="1.10.10.10">
    <property type="entry name" value="Winged helix-like DNA-binding domain superfamily/Winged helix DNA-binding domain"/>
    <property type="match status" value="1"/>
</dbReference>